<evidence type="ECO:0000313" key="8">
    <source>
        <dbReference type="Proteomes" id="UP000198975"/>
    </source>
</evidence>
<protein>
    <submittedName>
        <fullName evidence="7">Glyoxylase, beta-lactamase superfamily II</fullName>
    </submittedName>
</protein>
<accession>A0A1C3YZE2</accession>
<reference evidence="8" key="1">
    <citation type="submission" date="2016-08" db="EMBL/GenBank/DDBJ databases">
        <authorList>
            <person name="Varghese N."/>
            <person name="Submissions Spin"/>
        </authorList>
    </citation>
    <scope>NUCLEOTIDE SEQUENCE [LARGE SCALE GENOMIC DNA]</scope>
    <source>
        <strain evidence="8">REICA_082</strain>
    </source>
</reference>
<feature type="chain" id="PRO_5008687805" evidence="5">
    <location>
        <begin position="22"/>
        <end position="317"/>
    </location>
</feature>
<proteinExistence type="inferred from homology"/>
<dbReference type="CDD" id="cd07720">
    <property type="entry name" value="OPHC2-like_MBL-fold"/>
    <property type="match status" value="1"/>
</dbReference>
<evidence type="ECO:0000256" key="5">
    <source>
        <dbReference type="SAM" id="SignalP"/>
    </source>
</evidence>
<evidence type="ECO:0000256" key="4">
    <source>
        <dbReference type="ARBA" id="ARBA00022833"/>
    </source>
</evidence>
<comment type="similarity">
    <text evidence="1">Belongs to the metallo-beta-lactamase superfamily.</text>
</comment>
<evidence type="ECO:0000259" key="6">
    <source>
        <dbReference type="SMART" id="SM00849"/>
    </source>
</evidence>
<evidence type="ECO:0000256" key="3">
    <source>
        <dbReference type="ARBA" id="ARBA00022801"/>
    </source>
</evidence>
<dbReference type="GO" id="GO:0016787">
    <property type="term" value="F:hydrolase activity"/>
    <property type="evidence" value="ECO:0007669"/>
    <property type="project" value="UniProtKB-KW"/>
</dbReference>
<dbReference type="OrthoDB" id="5443440at2"/>
<evidence type="ECO:0000256" key="1">
    <source>
        <dbReference type="ARBA" id="ARBA00007749"/>
    </source>
</evidence>
<keyword evidence="8" id="KW-1185">Reference proteome</keyword>
<evidence type="ECO:0000313" key="7">
    <source>
        <dbReference type="EMBL" id="SCB75481.1"/>
    </source>
</evidence>
<feature type="domain" description="Metallo-beta-lactamase" evidence="6">
    <location>
        <begin position="84"/>
        <end position="289"/>
    </location>
</feature>
<keyword evidence="2" id="KW-0479">Metal-binding</keyword>
<evidence type="ECO:0000256" key="2">
    <source>
        <dbReference type="ARBA" id="ARBA00022723"/>
    </source>
</evidence>
<dbReference type="InterPro" id="IPR051013">
    <property type="entry name" value="MBL_superfamily_lactonases"/>
</dbReference>
<dbReference type="RefSeq" id="WP_061494016.1">
    <property type="nucleotide sequence ID" value="NZ_CP115659.1"/>
</dbReference>
<dbReference type="PANTHER" id="PTHR42978">
    <property type="entry name" value="QUORUM-QUENCHING LACTONASE YTNP-RELATED-RELATED"/>
    <property type="match status" value="1"/>
</dbReference>
<dbReference type="Pfam" id="PF00753">
    <property type="entry name" value="Lactamase_B"/>
    <property type="match status" value="1"/>
</dbReference>
<name>A0A1C3YZE2_9ENTR</name>
<dbReference type="Proteomes" id="UP000198975">
    <property type="component" value="Unassembled WGS sequence"/>
</dbReference>
<dbReference type="PANTHER" id="PTHR42978:SF6">
    <property type="entry name" value="QUORUM-QUENCHING LACTONASE YTNP-RELATED"/>
    <property type="match status" value="1"/>
</dbReference>
<keyword evidence="4" id="KW-0862">Zinc</keyword>
<sequence length="317" mass="34146">MKYYPLLLALLVSGASLNALATPLSTQQAQAPGYYRMALGDWQITAVSDGTVAVPFDKLLTPITPEKLKARMAQANLPVNAETSINAFVINTGKQLILVDAGAGPLFGDAGGHLPENLRAAGIDPQAIDTVLLTHIHADHSGGVQREGKPVFPNATVRVDQRDVDFWLNPAHQRDVEEGQRHTFAESERSLRPVIDAGKLSPFHAPVQIMPGIDAIPAAGHTPGSVIYRVSHAGKTLLLWGDIIHAHPVQLPQPEVAIHFDVNRQQAVATRENVLAQAAREGDWIAAAHIAFPGLGKVMKAEEGYRWVPINYSAQGK</sequence>
<dbReference type="EMBL" id="FMAY01000001">
    <property type="protein sequence ID" value="SCB75481.1"/>
    <property type="molecule type" value="Genomic_DNA"/>
</dbReference>
<dbReference type="AlphaFoldDB" id="A0A1C3YZE2"/>
<dbReference type="InterPro" id="IPR001279">
    <property type="entry name" value="Metallo-B-lactamas"/>
</dbReference>
<feature type="signal peptide" evidence="5">
    <location>
        <begin position="1"/>
        <end position="21"/>
    </location>
</feature>
<dbReference type="GO" id="GO:0046872">
    <property type="term" value="F:metal ion binding"/>
    <property type="evidence" value="ECO:0007669"/>
    <property type="project" value="UniProtKB-KW"/>
</dbReference>
<keyword evidence="3" id="KW-0378">Hydrolase</keyword>
<dbReference type="InterPro" id="IPR036866">
    <property type="entry name" value="RibonucZ/Hydroxyglut_hydro"/>
</dbReference>
<gene>
    <name evidence="7" type="ORF">GA0061071_101254</name>
</gene>
<dbReference type="SMART" id="SM00849">
    <property type="entry name" value="Lactamase_B"/>
    <property type="match status" value="1"/>
</dbReference>
<keyword evidence="5" id="KW-0732">Signal</keyword>
<dbReference type="SUPFAM" id="SSF56281">
    <property type="entry name" value="Metallo-hydrolase/oxidoreductase"/>
    <property type="match status" value="1"/>
</dbReference>
<dbReference type="Gene3D" id="3.60.15.10">
    <property type="entry name" value="Ribonuclease Z/Hydroxyacylglutathione hydrolase-like"/>
    <property type="match status" value="1"/>
</dbReference>
<organism evidence="7 8">
    <name type="scientific">Kosakonia oryzendophytica</name>
    <dbReference type="NCBI Taxonomy" id="1005665"/>
    <lineage>
        <taxon>Bacteria</taxon>
        <taxon>Pseudomonadati</taxon>
        <taxon>Pseudomonadota</taxon>
        <taxon>Gammaproteobacteria</taxon>
        <taxon>Enterobacterales</taxon>
        <taxon>Enterobacteriaceae</taxon>
        <taxon>Kosakonia</taxon>
    </lineage>
</organism>